<dbReference type="Proteomes" id="UP000245683">
    <property type="component" value="Unassembled WGS sequence"/>
</dbReference>
<evidence type="ECO:0000313" key="4">
    <source>
        <dbReference type="Proteomes" id="UP000245683"/>
    </source>
</evidence>
<evidence type="ECO:0000256" key="2">
    <source>
        <dbReference type="ARBA" id="ARBA00022729"/>
    </source>
</evidence>
<proteinExistence type="inferred from homology"/>
<keyword evidence="2" id="KW-0732">Signal</keyword>
<dbReference type="InterPro" id="IPR021884">
    <property type="entry name" value="Ice-bd_prot"/>
</dbReference>
<evidence type="ECO:0000313" key="3">
    <source>
        <dbReference type="EMBL" id="PWU51680.1"/>
    </source>
</evidence>
<dbReference type="EMBL" id="QGSV01000083">
    <property type="protein sequence ID" value="PWU51680.1"/>
    <property type="molecule type" value="Genomic_DNA"/>
</dbReference>
<dbReference type="OrthoDB" id="2082707at2"/>
<name>A0A317KEA7_9ACTN</name>
<dbReference type="RefSeq" id="WP_133255689.1">
    <property type="nucleotide sequence ID" value="NZ_QGSV01000083.1"/>
</dbReference>
<reference evidence="4" key="1">
    <citation type="submission" date="2018-05" db="EMBL/GenBank/DDBJ databases">
        <title>Micromonospora globispora sp. nov. and Micromonospora rugosa sp. nov., isolated from marine sediment.</title>
        <authorList>
            <person name="Carro L."/>
            <person name="Aysel V."/>
            <person name="Cetin D."/>
            <person name="Igual J.M."/>
            <person name="Klenk H.-P."/>
            <person name="Trujillo M.E."/>
            <person name="Sahin N."/>
        </authorList>
    </citation>
    <scope>NUCLEOTIDE SEQUENCE [LARGE SCALE GENOMIC DNA]</scope>
    <source>
        <strain evidence="4">S2904</strain>
    </source>
</reference>
<comment type="caution">
    <text evidence="3">The sequence shown here is derived from an EMBL/GenBank/DDBJ whole genome shotgun (WGS) entry which is preliminary data.</text>
</comment>
<accession>A0A317KEA7</accession>
<gene>
    <name evidence="3" type="ORF">DLJ46_04555</name>
</gene>
<comment type="similarity">
    <text evidence="1">Belongs to the ice-binding protein family.</text>
</comment>
<sequence>MTRDFARAAGGGLRLVRSAFIGSSLVLAGLAPALSAARAEEAPVDLATATSYAVLADDAVTNTGNSVINGDVGVHPGTKVSGFPPGTINGQRHAGDAAAQQAQTDLTAAYDDAAGRTASRTIGPQLGGQTLTPGVYKAQEAATLDGTLTLDAQGSSSAVFIFQLGAKLTTSQNSIVRVVNSPTPACGVAWTVGDSATLGTNTSFLGRIMAVNDITLQSAAKV</sequence>
<evidence type="ECO:0008006" key="5">
    <source>
        <dbReference type="Google" id="ProtNLM"/>
    </source>
</evidence>
<evidence type="ECO:0000256" key="1">
    <source>
        <dbReference type="ARBA" id="ARBA00005445"/>
    </source>
</evidence>
<organism evidence="3 4">
    <name type="scientific">Micromonospora globispora</name>
    <dbReference type="NCBI Taxonomy" id="1450148"/>
    <lineage>
        <taxon>Bacteria</taxon>
        <taxon>Bacillati</taxon>
        <taxon>Actinomycetota</taxon>
        <taxon>Actinomycetes</taxon>
        <taxon>Micromonosporales</taxon>
        <taxon>Micromonosporaceae</taxon>
        <taxon>Micromonospora</taxon>
    </lineage>
</organism>
<keyword evidence="4" id="KW-1185">Reference proteome</keyword>
<dbReference type="Pfam" id="PF11999">
    <property type="entry name" value="Ice_binding"/>
    <property type="match status" value="1"/>
</dbReference>
<protein>
    <recommendedName>
        <fullName evidence="5">Sortase</fullName>
    </recommendedName>
</protein>
<dbReference type="AlphaFoldDB" id="A0A317KEA7"/>
<feature type="non-terminal residue" evidence="3">
    <location>
        <position position="222"/>
    </location>
</feature>